<dbReference type="Proteomes" id="UP000785679">
    <property type="component" value="Unassembled WGS sequence"/>
</dbReference>
<proteinExistence type="predicted"/>
<accession>A0A8J8T4R6</accession>
<reference evidence="2" key="1">
    <citation type="submission" date="2019-06" db="EMBL/GenBank/DDBJ databases">
        <authorList>
            <person name="Zheng W."/>
        </authorList>
    </citation>
    <scope>NUCLEOTIDE SEQUENCE</scope>
    <source>
        <strain evidence="2">QDHG01</strain>
    </source>
</reference>
<name>A0A8J8T4R6_HALGN</name>
<keyword evidence="3" id="KW-1185">Reference proteome</keyword>
<keyword evidence="1" id="KW-0812">Transmembrane</keyword>
<dbReference type="EMBL" id="RRYP01006065">
    <property type="protein sequence ID" value="TNV81501.1"/>
    <property type="molecule type" value="Genomic_DNA"/>
</dbReference>
<evidence type="ECO:0000256" key="1">
    <source>
        <dbReference type="SAM" id="Phobius"/>
    </source>
</evidence>
<gene>
    <name evidence="2" type="ORF">FGO68_gene7378</name>
</gene>
<organism evidence="2 3">
    <name type="scientific">Halteria grandinella</name>
    <dbReference type="NCBI Taxonomy" id="5974"/>
    <lineage>
        <taxon>Eukaryota</taxon>
        <taxon>Sar</taxon>
        <taxon>Alveolata</taxon>
        <taxon>Ciliophora</taxon>
        <taxon>Intramacronucleata</taxon>
        <taxon>Spirotrichea</taxon>
        <taxon>Stichotrichia</taxon>
        <taxon>Sporadotrichida</taxon>
        <taxon>Halteriidae</taxon>
        <taxon>Halteria</taxon>
    </lineage>
</organism>
<keyword evidence="1" id="KW-1133">Transmembrane helix</keyword>
<feature type="transmembrane region" description="Helical" evidence="1">
    <location>
        <begin position="20"/>
        <end position="42"/>
    </location>
</feature>
<protein>
    <submittedName>
        <fullName evidence="2">Uncharacterized protein</fullName>
    </submittedName>
</protein>
<comment type="caution">
    <text evidence="2">The sequence shown here is derived from an EMBL/GenBank/DDBJ whole genome shotgun (WGS) entry which is preliminary data.</text>
</comment>
<dbReference type="AlphaFoldDB" id="A0A8J8T4R6"/>
<keyword evidence="1" id="KW-0472">Membrane</keyword>
<evidence type="ECO:0000313" key="2">
    <source>
        <dbReference type="EMBL" id="TNV81501.1"/>
    </source>
</evidence>
<sequence>MMRHPDVQQLAQMGRSLAYYSQMGVPVYQGFALLCVLLKFTYDRTLIFLHHQDIQQQAFPLALVISTMVLFQ</sequence>
<evidence type="ECO:0000313" key="3">
    <source>
        <dbReference type="Proteomes" id="UP000785679"/>
    </source>
</evidence>